<gene>
    <name evidence="1" type="ORF">ECPE_LOCUS9042</name>
</gene>
<dbReference type="OrthoDB" id="10661516at2759"/>
<organism evidence="3">
    <name type="scientific">Echinostoma caproni</name>
    <dbReference type="NCBI Taxonomy" id="27848"/>
    <lineage>
        <taxon>Eukaryota</taxon>
        <taxon>Metazoa</taxon>
        <taxon>Spiralia</taxon>
        <taxon>Lophotrochozoa</taxon>
        <taxon>Platyhelminthes</taxon>
        <taxon>Trematoda</taxon>
        <taxon>Digenea</taxon>
        <taxon>Plagiorchiida</taxon>
        <taxon>Echinostomata</taxon>
        <taxon>Echinostomatoidea</taxon>
        <taxon>Echinostomatidae</taxon>
        <taxon>Echinostoma</taxon>
    </lineage>
</organism>
<keyword evidence="2" id="KW-1185">Reference proteome</keyword>
<dbReference type="WBParaSite" id="ECPE_0000907001-mRNA-1">
    <property type="protein sequence ID" value="ECPE_0000907001-mRNA-1"/>
    <property type="gene ID" value="ECPE_0000907001"/>
</dbReference>
<dbReference type="AlphaFoldDB" id="A0A183AQ07"/>
<protein>
    <submittedName>
        <fullName evidence="1 3">Uncharacterized protein</fullName>
    </submittedName>
</protein>
<evidence type="ECO:0000313" key="1">
    <source>
        <dbReference type="EMBL" id="VDP84653.1"/>
    </source>
</evidence>
<sequence>MEKHSNSPVPMVTSTVSAVGTAVSVATAMADSTMSNSPMSSSQSFTSSFPDHALDSTLPRPGALLSELLSDCDPPVVINDSLSTVPPSIPITTTSLGAGAASPLLNPTSITTSTTTTTTGTSGCSVGAAGVVGCVDDLLNDTVRQSVFARATVKMDAILRLVACRQFETLCLGRLGVASSADVEQLLRTGSCNFDRRFYAAGLTSIGSADLGPNWEFVPPPDCVRPRLGGRGESEHHSDLKVENLDRTTTAGPFLLLHVLPGGP</sequence>
<dbReference type="EMBL" id="UZAN01046831">
    <property type="protein sequence ID" value="VDP84653.1"/>
    <property type="molecule type" value="Genomic_DNA"/>
</dbReference>
<accession>A0A183AQ07</accession>
<name>A0A183AQ07_9TREM</name>
<reference evidence="1 2" key="2">
    <citation type="submission" date="2018-11" db="EMBL/GenBank/DDBJ databases">
        <authorList>
            <consortium name="Pathogen Informatics"/>
        </authorList>
    </citation>
    <scope>NUCLEOTIDE SEQUENCE [LARGE SCALE GENOMIC DNA]</scope>
    <source>
        <strain evidence="1 2">Egypt</strain>
    </source>
</reference>
<evidence type="ECO:0000313" key="2">
    <source>
        <dbReference type="Proteomes" id="UP000272942"/>
    </source>
</evidence>
<proteinExistence type="predicted"/>
<dbReference type="Proteomes" id="UP000272942">
    <property type="component" value="Unassembled WGS sequence"/>
</dbReference>
<reference evidence="3" key="1">
    <citation type="submission" date="2016-06" db="UniProtKB">
        <authorList>
            <consortium name="WormBaseParasite"/>
        </authorList>
    </citation>
    <scope>IDENTIFICATION</scope>
</reference>
<evidence type="ECO:0000313" key="3">
    <source>
        <dbReference type="WBParaSite" id="ECPE_0000907001-mRNA-1"/>
    </source>
</evidence>